<dbReference type="AlphaFoldDB" id="A0A6G0XER6"/>
<evidence type="ECO:0000313" key="2">
    <source>
        <dbReference type="EMBL" id="KAF0738661.1"/>
    </source>
</evidence>
<comment type="caution">
    <text evidence="2">The sequence shown here is derived from an EMBL/GenBank/DDBJ whole genome shotgun (WGS) entry which is preliminary data.</text>
</comment>
<feature type="chain" id="PRO_5026210970" evidence="1">
    <location>
        <begin position="20"/>
        <end position="299"/>
    </location>
</feature>
<evidence type="ECO:0000256" key="1">
    <source>
        <dbReference type="SAM" id="SignalP"/>
    </source>
</evidence>
<keyword evidence="1" id="KW-0732">Signal</keyword>
<dbReference type="Pfam" id="PF13637">
    <property type="entry name" value="Ank_4"/>
    <property type="match status" value="2"/>
</dbReference>
<dbReference type="PANTHER" id="PTHR46586">
    <property type="entry name" value="ANKYRIN REPEAT-CONTAINING PROTEIN"/>
    <property type="match status" value="1"/>
</dbReference>
<dbReference type="InterPro" id="IPR036770">
    <property type="entry name" value="Ankyrin_rpt-contain_sf"/>
</dbReference>
<reference evidence="2 3" key="1">
    <citation type="submission" date="2019-07" db="EMBL/GenBank/DDBJ databases">
        <title>Genomics analysis of Aphanomyces spp. identifies a new class of oomycete effector associated with host adaptation.</title>
        <authorList>
            <person name="Gaulin E."/>
        </authorList>
    </citation>
    <scope>NUCLEOTIDE SEQUENCE [LARGE SCALE GENOMIC DNA]</scope>
    <source>
        <strain evidence="2 3">ATCC 201684</strain>
    </source>
</reference>
<dbReference type="SUPFAM" id="SSF48403">
    <property type="entry name" value="Ankyrin repeat"/>
    <property type="match status" value="1"/>
</dbReference>
<dbReference type="InterPro" id="IPR002110">
    <property type="entry name" value="Ankyrin_rpt"/>
</dbReference>
<dbReference type="Proteomes" id="UP000481153">
    <property type="component" value="Unassembled WGS sequence"/>
</dbReference>
<accession>A0A6G0XER6</accession>
<evidence type="ECO:0000313" key="3">
    <source>
        <dbReference type="Proteomes" id="UP000481153"/>
    </source>
</evidence>
<gene>
    <name evidence="2" type="ORF">Ae201684_005588</name>
</gene>
<dbReference type="InterPro" id="IPR052050">
    <property type="entry name" value="SecEffector_AnkRepeat"/>
</dbReference>
<protein>
    <submittedName>
        <fullName evidence="2">Uncharacterized protein</fullName>
    </submittedName>
</protein>
<sequence>MPRLCTIFFLPELWHVIASFQNGRQCILLPFLGIKSPSETTCQTWVLDLQSKLDPWYAEYGTACVLQLVEHLPKMKDYLFMAAVAANDVPLLKVLDELLNLMSCGRKLLNHASQYGSLEALVCLHELGHPGCGQSAMEMAAKNGHLDVIQFLHANRTEGCTVRAMDVAAEHGHLDVVKWLDGNRSEGCSNYAMDHAARNGHLQVVQWLHAREYDCSPFTMVYAITGGNLSVVQWIHENRREGCVSVGINKGTPKELVEWLIVNRSDVDPERILKDAARSKRIDLMELLMDRFGVTWRAT</sequence>
<keyword evidence="3" id="KW-1185">Reference proteome</keyword>
<proteinExistence type="predicted"/>
<dbReference type="PANTHER" id="PTHR46586:SF3">
    <property type="entry name" value="ANKYRIN REPEAT-CONTAINING PROTEIN"/>
    <property type="match status" value="1"/>
</dbReference>
<dbReference type="Gene3D" id="1.25.40.20">
    <property type="entry name" value="Ankyrin repeat-containing domain"/>
    <property type="match status" value="1"/>
</dbReference>
<organism evidence="2 3">
    <name type="scientific">Aphanomyces euteiches</name>
    <dbReference type="NCBI Taxonomy" id="100861"/>
    <lineage>
        <taxon>Eukaryota</taxon>
        <taxon>Sar</taxon>
        <taxon>Stramenopiles</taxon>
        <taxon>Oomycota</taxon>
        <taxon>Saprolegniomycetes</taxon>
        <taxon>Saprolegniales</taxon>
        <taxon>Verrucalvaceae</taxon>
        <taxon>Aphanomyces</taxon>
    </lineage>
</organism>
<dbReference type="EMBL" id="VJMJ01000071">
    <property type="protein sequence ID" value="KAF0738661.1"/>
    <property type="molecule type" value="Genomic_DNA"/>
</dbReference>
<feature type="signal peptide" evidence="1">
    <location>
        <begin position="1"/>
        <end position="19"/>
    </location>
</feature>
<name>A0A6G0XER6_9STRA</name>
<dbReference type="VEuPathDB" id="FungiDB:AeMF1_012124"/>